<comment type="subcellular location">
    <subcellularLocation>
        <location evidence="1">Membrane</location>
        <topology evidence="1">Multi-pass membrane protein</topology>
    </subcellularLocation>
</comment>
<keyword evidence="9" id="KW-1185">Reference proteome</keyword>
<gene>
    <name evidence="8" type="ORF">IWQ60_003839</name>
</gene>
<keyword evidence="2 6" id="KW-0812">Transmembrane</keyword>
<dbReference type="GO" id="GO:0016020">
    <property type="term" value="C:membrane"/>
    <property type="evidence" value="ECO:0007669"/>
    <property type="project" value="UniProtKB-SubCell"/>
</dbReference>
<evidence type="ECO:0000256" key="1">
    <source>
        <dbReference type="ARBA" id="ARBA00004141"/>
    </source>
</evidence>
<dbReference type="Proteomes" id="UP001150569">
    <property type="component" value="Unassembled WGS sequence"/>
</dbReference>
<evidence type="ECO:0000259" key="7">
    <source>
        <dbReference type="Pfam" id="PF01284"/>
    </source>
</evidence>
<sequence>MRSYNFYDLARLISLTLGGISAFLVLCLAARVATWAGPWTPSAYGFILFNAVFSLLLVGLMAASPWLHARLGSPVFRRLVEPLTEAVLTGVLTILWLSGFVAIAVAQPVNSPADVRGVAKAATSFAFVGMAAFGLFFAIRLRDCLVKAPLPTDFDHGDKYKASAGVLSSSPQGAASRPVASPAGLHTP</sequence>
<feature type="domain" description="MARVEL" evidence="7">
    <location>
        <begin position="18"/>
        <end position="137"/>
    </location>
</feature>
<organism evidence="8 9">
    <name type="scientific">Tieghemiomyces parasiticus</name>
    <dbReference type="NCBI Taxonomy" id="78921"/>
    <lineage>
        <taxon>Eukaryota</taxon>
        <taxon>Fungi</taxon>
        <taxon>Fungi incertae sedis</taxon>
        <taxon>Zoopagomycota</taxon>
        <taxon>Kickxellomycotina</taxon>
        <taxon>Dimargaritomycetes</taxon>
        <taxon>Dimargaritales</taxon>
        <taxon>Dimargaritaceae</taxon>
        <taxon>Tieghemiomyces</taxon>
    </lineage>
</organism>
<name>A0A9W8AGV0_9FUNG</name>
<evidence type="ECO:0000256" key="5">
    <source>
        <dbReference type="SAM" id="MobiDB-lite"/>
    </source>
</evidence>
<dbReference type="InterPro" id="IPR008253">
    <property type="entry name" value="Marvel"/>
</dbReference>
<dbReference type="OrthoDB" id="2117453at2759"/>
<comment type="caution">
    <text evidence="8">The sequence shown here is derived from an EMBL/GenBank/DDBJ whole genome shotgun (WGS) entry which is preliminary data.</text>
</comment>
<protein>
    <recommendedName>
        <fullName evidence="7">MARVEL domain-containing protein</fullName>
    </recommendedName>
</protein>
<evidence type="ECO:0000313" key="9">
    <source>
        <dbReference type="Proteomes" id="UP001150569"/>
    </source>
</evidence>
<dbReference type="EMBL" id="JANBPT010000172">
    <property type="protein sequence ID" value="KAJ1926395.1"/>
    <property type="molecule type" value="Genomic_DNA"/>
</dbReference>
<proteinExistence type="predicted"/>
<dbReference type="Pfam" id="PF01284">
    <property type="entry name" value="MARVEL"/>
    <property type="match status" value="1"/>
</dbReference>
<accession>A0A9W8AGV0</accession>
<evidence type="ECO:0000256" key="6">
    <source>
        <dbReference type="SAM" id="Phobius"/>
    </source>
</evidence>
<evidence type="ECO:0000313" key="8">
    <source>
        <dbReference type="EMBL" id="KAJ1926395.1"/>
    </source>
</evidence>
<feature type="transmembrane region" description="Helical" evidence="6">
    <location>
        <begin position="118"/>
        <end position="139"/>
    </location>
</feature>
<feature type="transmembrane region" description="Helical" evidence="6">
    <location>
        <begin position="12"/>
        <end position="37"/>
    </location>
</feature>
<feature type="transmembrane region" description="Helical" evidence="6">
    <location>
        <begin position="87"/>
        <end position="106"/>
    </location>
</feature>
<evidence type="ECO:0000256" key="3">
    <source>
        <dbReference type="ARBA" id="ARBA00022989"/>
    </source>
</evidence>
<reference evidence="8" key="1">
    <citation type="submission" date="2022-07" db="EMBL/GenBank/DDBJ databases">
        <title>Phylogenomic reconstructions and comparative analyses of Kickxellomycotina fungi.</title>
        <authorList>
            <person name="Reynolds N.K."/>
            <person name="Stajich J.E."/>
            <person name="Barry K."/>
            <person name="Grigoriev I.V."/>
            <person name="Crous P."/>
            <person name="Smith M.E."/>
        </authorList>
    </citation>
    <scope>NUCLEOTIDE SEQUENCE</scope>
    <source>
        <strain evidence="8">RSA 861</strain>
    </source>
</reference>
<dbReference type="AlphaFoldDB" id="A0A9W8AGV0"/>
<keyword evidence="4 6" id="KW-0472">Membrane</keyword>
<evidence type="ECO:0000256" key="2">
    <source>
        <dbReference type="ARBA" id="ARBA00022692"/>
    </source>
</evidence>
<feature type="region of interest" description="Disordered" evidence="5">
    <location>
        <begin position="165"/>
        <end position="188"/>
    </location>
</feature>
<keyword evidence="3 6" id="KW-1133">Transmembrane helix</keyword>
<feature type="transmembrane region" description="Helical" evidence="6">
    <location>
        <begin position="43"/>
        <end position="67"/>
    </location>
</feature>
<evidence type="ECO:0000256" key="4">
    <source>
        <dbReference type="ARBA" id="ARBA00023136"/>
    </source>
</evidence>